<sequence>MHPLVAEYVGTSLLILIGAGVVANVILEGTKGQGGGWIVITTAWGLGVFIGVVVAGPYSGAHLNPAVSVGLALAGQFAWAKVLPYSLMQLLGAVTGSSLVWLMHKDHFDLTSDPGRKLGVFATAPAIRNYPINLFSEVIGTFVLIFVILYFTPAAMEDENRTPVGLGSLGAIPVAFLVWGIGLSLGGTTGYAINPARDLGPRVAHWLLPIRGKGHSDWAYSWVPVLGPLLGAALAAFAFMFVNIQVQ</sequence>
<evidence type="ECO:0000256" key="6">
    <source>
        <dbReference type="ARBA" id="ARBA00023136"/>
    </source>
</evidence>
<name>A0ABW6BR03_9BACT</name>
<dbReference type="PANTHER" id="PTHR43829">
    <property type="entry name" value="AQUAPORIN OR AQUAGLYCEROPORIN RELATED"/>
    <property type="match status" value="1"/>
</dbReference>
<evidence type="ECO:0000256" key="5">
    <source>
        <dbReference type="ARBA" id="ARBA00022989"/>
    </source>
</evidence>
<feature type="transmembrane region" description="Helical" evidence="8">
    <location>
        <begin position="34"/>
        <end position="55"/>
    </location>
</feature>
<dbReference type="PRINTS" id="PR00783">
    <property type="entry name" value="MINTRINSICP"/>
</dbReference>
<dbReference type="RefSeq" id="WP_377480830.1">
    <property type="nucleotide sequence ID" value="NZ_JBHUOX010000002.1"/>
</dbReference>
<dbReference type="SUPFAM" id="SSF81338">
    <property type="entry name" value="Aquaporin-like"/>
    <property type="match status" value="1"/>
</dbReference>
<feature type="transmembrane region" description="Helical" evidence="8">
    <location>
        <begin position="164"/>
        <end position="185"/>
    </location>
</feature>
<dbReference type="Pfam" id="PF00230">
    <property type="entry name" value="MIP"/>
    <property type="match status" value="1"/>
</dbReference>
<evidence type="ECO:0000256" key="8">
    <source>
        <dbReference type="SAM" id="Phobius"/>
    </source>
</evidence>
<accession>A0ABW6BR03</accession>
<comment type="subcellular location">
    <subcellularLocation>
        <location evidence="1">Membrane</location>
        <topology evidence="1">Multi-pass membrane protein</topology>
    </subcellularLocation>
</comment>
<feature type="transmembrane region" description="Helical" evidence="8">
    <location>
        <begin position="219"/>
        <end position="242"/>
    </location>
</feature>
<dbReference type="InterPro" id="IPR023271">
    <property type="entry name" value="Aquaporin-like"/>
</dbReference>
<evidence type="ECO:0000313" key="9">
    <source>
        <dbReference type="EMBL" id="MFD2999362.1"/>
    </source>
</evidence>
<keyword evidence="10" id="KW-1185">Reference proteome</keyword>
<feature type="transmembrane region" description="Helical" evidence="8">
    <location>
        <begin position="6"/>
        <end position="27"/>
    </location>
</feature>
<dbReference type="InterPro" id="IPR050363">
    <property type="entry name" value="MIP/Aquaporin"/>
</dbReference>
<proteinExistence type="inferred from homology"/>
<keyword evidence="4 7" id="KW-0812">Transmembrane</keyword>
<dbReference type="InterPro" id="IPR022357">
    <property type="entry name" value="MIP_CS"/>
</dbReference>
<keyword evidence="5 8" id="KW-1133">Transmembrane helix</keyword>
<keyword evidence="6 8" id="KW-0472">Membrane</keyword>
<dbReference type="NCBIfam" id="TIGR00861">
    <property type="entry name" value="MIP"/>
    <property type="match status" value="1"/>
</dbReference>
<gene>
    <name evidence="9" type="ORF">ACFS7Z_03230</name>
</gene>
<evidence type="ECO:0000256" key="2">
    <source>
        <dbReference type="ARBA" id="ARBA00006175"/>
    </source>
</evidence>
<dbReference type="PANTHER" id="PTHR43829:SF9">
    <property type="entry name" value="AQUAPORIN-9"/>
    <property type="match status" value="1"/>
</dbReference>
<dbReference type="InterPro" id="IPR000425">
    <property type="entry name" value="MIP"/>
</dbReference>
<dbReference type="Proteomes" id="UP001597641">
    <property type="component" value="Unassembled WGS sequence"/>
</dbReference>
<keyword evidence="3 7" id="KW-0813">Transport</keyword>
<evidence type="ECO:0000256" key="1">
    <source>
        <dbReference type="ARBA" id="ARBA00004141"/>
    </source>
</evidence>
<reference evidence="10" key="1">
    <citation type="journal article" date="2019" name="Int. J. Syst. Evol. Microbiol.">
        <title>The Global Catalogue of Microorganisms (GCM) 10K type strain sequencing project: providing services to taxonomists for standard genome sequencing and annotation.</title>
        <authorList>
            <consortium name="The Broad Institute Genomics Platform"/>
            <consortium name="The Broad Institute Genome Sequencing Center for Infectious Disease"/>
            <person name="Wu L."/>
            <person name="Ma J."/>
        </authorList>
    </citation>
    <scope>NUCLEOTIDE SEQUENCE [LARGE SCALE GENOMIC DNA]</scope>
    <source>
        <strain evidence="10">KCTC 23984</strain>
    </source>
</reference>
<dbReference type="PROSITE" id="PS00221">
    <property type="entry name" value="MIP"/>
    <property type="match status" value="1"/>
</dbReference>
<evidence type="ECO:0000313" key="10">
    <source>
        <dbReference type="Proteomes" id="UP001597641"/>
    </source>
</evidence>
<comment type="similarity">
    <text evidence="2 7">Belongs to the MIP/aquaporin (TC 1.A.8) family.</text>
</comment>
<evidence type="ECO:0000256" key="7">
    <source>
        <dbReference type="RuleBase" id="RU000477"/>
    </source>
</evidence>
<feature type="transmembrane region" description="Helical" evidence="8">
    <location>
        <begin position="87"/>
        <end position="104"/>
    </location>
</feature>
<feature type="transmembrane region" description="Helical" evidence="8">
    <location>
        <begin position="134"/>
        <end position="152"/>
    </location>
</feature>
<evidence type="ECO:0000256" key="3">
    <source>
        <dbReference type="ARBA" id="ARBA00022448"/>
    </source>
</evidence>
<comment type="caution">
    <text evidence="9">The sequence shown here is derived from an EMBL/GenBank/DDBJ whole genome shotgun (WGS) entry which is preliminary data.</text>
</comment>
<organism evidence="9 10">
    <name type="scientific">Pontibacter toksunensis</name>
    <dbReference type="NCBI Taxonomy" id="1332631"/>
    <lineage>
        <taxon>Bacteria</taxon>
        <taxon>Pseudomonadati</taxon>
        <taxon>Bacteroidota</taxon>
        <taxon>Cytophagia</taxon>
        <taxon>Cytophagales</taxon>
        <taxon>Hymenobacteraceae</taxon>
        <taxon>Pontibacter</taxon>
    </lineage>
</organism>
<dbReference type="EMBL" id="JBHUOX010000002">
    <property type="protein sequence ID" value="MFD2999362.1"/>
    <property type="molecule type" value="Genomic_DNA"/>
</dbReference>
<evidence type="ECO:0000256" key="4">
    <source>
        <dbReference type="ARBA" id="ARBA00022692"/>
    </source>
</evidence>
<dbReference type="Gene3D" id="1.20.1080.10">
    <property type="entry name" value="Glycerol uptake facilitator protein"/>
    <property type="match status" value="1"/>
</dbReference>
<protein>
    <submittedName>
        <fullName evidence="9">MIP/aquaporin family protein</fullName>
    </submittedName>
</protein>